<feature type="domain" description="Peptidase M16 C-terminal" evidence="1">
    <location>
        <begin position="179"/>
        <end position="354"/>
    </location>
</feature>
<dbReference type="AlphaFoldDB" id="A0A1T4M4T8"/>
<dbReference type="Proteomes" id="UP000190328">
    <property type="component" value="Unassembled WGS sequence"/>
</dbReference>
<name>A0A1T4M4T8_9ENTE</name>
<accession>A0A1T4M4T8</accession>
<keyword evidence="3" id="KW-1185">Reference proteome</keyword>
<dbReference type="Gene3D" id="3.30.830.10">
    <property type="entry name" value="Metalloenzyme, LuxS/M16 peptidase-like"/>
    <property type="match status" value="2"/>
</dbReference>
<dbReference type="EMBL" id="FUXI01000008">
    <property type="protein sequence ID" value="SJZ61754.1"/>
    <property type="molecule type" value="Genomic_DNA"/>
</dbReference>
<protein>
    <submittedName>
        <fullName evidence="2">Predicted Zn-dependent peptidase</fullName>
    </submittedName>
</protein>
<dbReference type="NCBIfam" id="NF047422">
    <property type="entry name" value="YfmF_fam"/>
    <property type="match status" value="1"/>
</dbReference>
<sequence>MSIQLRNGIYLSVVPTQKFKTIRILLRFQTKLTEEVVSKRALLTSLLETNSKNYPTQTAIAQKLSSLYGASINMYVTRKGQLHFFNVALSVVNDKYLEEKGVLEDALAFLQELLFKPNAYNGKFDEKTFEIEKQNLMQYLDSMREDKQYFASLKLNELFFHNAGEQAMSSIGRSEDLEKLTSEEMFSYYREMLSTDEVDIIVAGDVEENEMIQAFSKMPFVDRLLTPVSLYFSPEESNIIREGAKQEKLSQSKLNLAYRMPVKFDSKEYYALQVFNGIFGGFAHSRLFLNIREKESMAYYASSSFDSFRGLFTIQTGIDGKNRKKVLHLIHKELESIKLGNVGDLELLQTKEMLKNAFLLSQDSSSTLIEEAFMKRKMPFVNREKEQWLTQIDAVSKEMVVEIARALKLSAIFFLEGSEGEGLGE</sequence>
<dbReference type="PANTHER" id="PTHR11851">
    <property type="entry name" value="METALLOPROTEASE"/>
    <property type="match status" value="1"/>
</dbReference>
<dbReference type="STRING" id="263852.SAMN02745116_00922"/>
<dbReference type="InterPro" id="IPR011249">
    <property type="entry name" value="Metalloenz_LuxS/M16"/>
</dbReference>
<dbReference type="RefSeq" id="WP_078806852.1">
    <property type="nucleotide sequence ID" value="NZ_FUXI01000008.1"/>
</dbReference>
<dbReference type="InterPro" id="IPR007863">
    <property type="entry name" value="Peptidase_M16_C"/>
</dbReference>
<evidence type="ECO:0000313" key="3">
    <source>
        <dbReference type="Proteomes" id="UP000190328"/>
    </source>
</evidence>
<dbReference type="PANTHER" id="PTHR11851:SF186">
    <property type="entry name" value="INACTIVE METALLOPROTEASE YMFF-RELATED"/>
    <property type="match status" value="1"/>
</dbReference>
<proteinExistence type="predicted"/>
<reference evidence="2 3" key="1">
    <citation type="submission" date="2017-02" db="EMBL/GenBank/DDBJ databases">
        <authorList>
            <person name="Peterson S.W."/>
        </authorList>
    </citation>
    <scope>NUCLEOTIDE SEQUENCE [LARGE SCALE GENOMIC DNA]</scope>
    <source>
        <strain evidence="2 3">ATCC BAA-1030</strain>
    </source>
</reference>
<dbReference type="GO" id="GO:0046872">
    <property type="term" value="F:metal ion binding"/>
    <property type="evidence" value="ECO:0007669"/>
    <property type="project" value="InterPro"/>
</dbReference>
<evidence type="ECO:0000259" key="1">
    <source>
        <dbReference type="Pfam" id="PF05193"/>
    </source>
</evidence>
<dbReference type="OrthoDB" id="9762085at2"/>
<evidence type="ECO:0000313" key="2">
    <source>
        <dbReference type="EMBL" id="SJZ61754.1"/>
    </source>
</evidence>
<dbReference type="InterPro" id="IPR050361">
    <property type="entry name" value="MPP/UQCRC_Complex"/>
</dbReference>
<organism evidence="2 3">
    <name type="scientific">Pilibacter termitis</name>
    <dbReference type="NCBI Taxonomy" id="263852"/>
    <lineage>
        <taxon>Bacteria</taxon>
        <taxon>Bacillati</taxon>
        <taxon>Bacillota</taxon>
        <taxon>Bacilli</taxon>
        <taxon>Lactobacillales</taxon>
        <taxon>Enterococcaceae</taxon>
        <taxon>Pilibacter</taxon>
    </lineage>
</organism>
<gene>
    <name evidence="2" type="ORF">SAMN02745116_00922</name>
</gene>
<dbReference type="SUPFAM" id="SSF63411">
    <property type="entry name" value="LuxS/MPP-like metallohydrolase"/>
    <property type="match status" value="2"/>
</dbReference>
<dbReference type="Pfam" id="PF05193">
    <property type="entry name" value="Peptidase_M16_C"/>
    <property type="match status" value="1"/>
</dbReference>